<accession>A0A1H6V1Y5</accession>
<evidence type="ECO:0000259" key="3">
    <source>
        <dbReference type="PROSITE" id="PS51782"/>
    </source>
</evidence>
<evidence type="ECO:0000256" key="2">
    <source>
        <dbReference type="SAM" id="Phobius"/>
    </source>
</evidence>
<keyword evidence="2" id="KW-0812">Transmembrane</keyword>
<feature type="compositionally biased region" description="Low complexity" evidence="1">
    <location>
        <begin position="251"/>
        <end position="278"/>
    </location>
</feature>
<dbReference type="InterPro" id="IPR052196">
    <property type="entry name" value="Bact_Kbp"/>
</dbReference>
<feature type="compositionally biased region" description="Low complexity" evidence="1">
    <location>
        <begin position="328"/>
        <end position="350"/>
    </location>
</feature>
<feature type="region of interest" description="Disordered" evidence="1">
    <location>
        <begin position="223"/>
        <end position="364"/>
    </location>
</feature>
<dbReference type="EMBL" id="FNYD01000003">
    <property type="protein sequence ID" value="SEI97916.1"/>
    <property type="molecule type" value="Genomic_DNA"/>
</dbReference>
<dbReference type="PANTHER" id="PTHR34700:SF4">
    <property type="entry name" value="PHAGE-LIKE ELEMENT PBSX PROTEIN XKDP"/>
    <property type="match status" value="1"/>
</dbReference>
<feature type="compositionally biased region" description="Acidic residues" evidence="1">
    <location>
        <begin position="71"/>
        <end position="80"/>
    </location>
</feature>
<dbReference type="Gene3D" id="3.10.350.10">
    <property type="entry name" value="LysM domain"/>
    <property type="match status" value="1"/>
</dbReference>
<sequence>MADKAGTGGSGTFVWGIVAGGLAVAAVAGGYVLWSRGDDAPSEAVAVAPPVEPAGEAEGAEPGESVSVPEVEPDTAEMPDTDSATAPSPPVEVETTDRAPAPETSAPETAALDTPEAPPEVEPDAPETAVETDPVAGLSAPQVDLVRVEPDGAVTLAGRADPGSRVVVLLDGTEVHEFDVDDSGQFAAFFDVPFATDPRALALQARREGQAALSADLVIAGLPAPAPEPAAPSEPTDTGTSAETDPPTPTTDPVEAAPATQTATATPPAELADPATPAQAPLRTAEAQAVTPDAEPAPVTSEADTSTEVEPAPESLAGLTPEGPAPEATQVTVQPAAPAASSATPVAEAQPNVAAGQPAPTSRPLVLRSDAQGVEVLQAPGDGTVARDRIALDTIGYSAAGAVQLTGRSRTGSVIRIYLDNRAVSDFTADAGGRWRGELGDIAPGVYTLRLDELDSDGAVLSRIETPFQRAAPDALRPVASGDAPVQAAPQVRAVTVQRGDTLWAISRERYGEGLLYVKLFEANRDDIRDPDLIYPGQVFTVPD</sequence>
<evidence type="ECO:0000256" key="1">
    <source>
        <dbReference type="SAM" id="MobiDB-lite"/>
    </source>
</evidence>
<proteinExistence type="predicted"/>
<reference evidence="4 5" key="1">
    <citation type="submission" date="2016-10" db="EMBL/GenBank/DDBJ databases">
        <authorList>
            <person name="de Groot N.N."/>
        </authorList>
    </citation>
    <scope>NUCLEOTIDE SEQUENCE [LARGE SCALE GENOMIC DNA]</scope>
    <source>
        <strain evidence="4 5">DSM 29340</strain>
    </source>
</reference>
<feature type="transmembrane region" description="Helical" evidence="2">
    <location>
        <begin position="12"/>
        <end position="34"/>
    </location>
</feature>
<dbReference type="Proteomes" id="UP000199379">
    <property type="component" value="Unassembled WGS sequence"/>
</dbReference>
<feature type="region of interest" description="Disordered" evidence="1">
    <location>
        <begin position="48"/>
        <end position="138"/>
    </location>
</feature>
<dbReference type="OrthoDB" id="370541at2"/>
<gene>
    <name evidence="4" type="ORF">SAMN05444007_10358</name>
</gene>
<dbReference type="Pfam" id="PF01476">
    <property type="entry name" value="LysM"/>
    <property type="match status" value="1"/>
</dbReference>
<keyword evidence="5" id="KW-1185">Reference proteome</keyword>
<dbReference type="InterPro" id="IPR036779">
    <property type="entry name" value="LysM_dom_sf"/>
</dbReference>
<evidence type="ECO:0000313" key="4">
    <source>
        <dbReference type="EMBL" id="SEI97916.1"/>
    </source>
</evidence>
<feature type="compositionally biased region" description="Low complexity" evidence="1">
    <location>
        <begin position="48"/>
        <end position="70"/>
    </location>
</feature>
<feature type="compositionally biased region" description="Low complexity" evidence="1">
    <location>
        <begin position="99"/>
        <end position="115"/>
    </location>
</feature>
<dbReference type="SMART" id="SM00257">
    <property type="entry name" value="LysM"/>
    <property type="match status" value="1"/>
</dbReference>
<dbReference type="AlphaFoldDB" id="A0A1H6V1Y5"/>
<dbReference type="PANTHER" id="PTHR34700">
    <property type="entry name" value="POTASSIUM BINDING PROTEIN KBP"/>
    <property type="match status" value="1"/>
</dbReference>
<dbReference type="CDD" id="cd00118">
    <property type="entry name" value="LysM"/>
    <property type="match status" value="1"/>
</dbReference>
<protein>
    <submittedName>
        <fullName evidence="4">LysM domain-containing protein</fullName>
    </submittedName>
</protein>
<dbReference type="STRING" id="1227549.SAMN05444007_10358"/>
<feature type="domain" description="LysM" evidence="3">
    <location>
        <begin position="493"/>
        <end position="542"/>
    </location>
</feature>
<dbReference type="InterPro" id="IPR018392">
    <property type="entry name" value="LysM"/>
</dbReference>
<keyword evidence="2" id="KW-1133">Transmembrane helix</keyword>
<dbReference type="RefSeq" id="WP_092363224.1">
    <property type="nucleotide sequence ID" value="NZ_BMGV01000003.1"/>
</dbReference>
<dbReference type="SUPFAM" id="SSF54106">
    <property type="entry name" value="LysM domain"/>
    <property type="match status" value="1"/>
</dbReference>
<dbReference type="PROSITE" id="PS51782">
    <property type="entry name" value="LYSM"/>
    <property type="match status" value="1"/>
</dbReference>
<keyword evidence="2" id="KW-0472">Membrane</keyword>
<organism evidence="4 5">
    <name type="scientific">Cribrihabitans marinus</name>
    <dbReference type="NCBI Taxonomy" id="1227549"/>
    <lineage>
        <taxon>Bacteria</taxon>
        <taxon>Pseudomonadati</taxon>
        <taxon>Pseudomonadota</taxon>
        <taxon>Alphaproteobacteria</taxon>
        <taxon>Rhodobacterales</taxon>
        <taxon>Paracoccaceae</taxon>
        <taxon>Cribrihabitans</taxon>
    </lineage>
</organism>
<name>A0A1H6V1Y5_9RHOB</name>
<evidence type="ECO:0000313" key="5">
    <source>
        <dbReference type="Proteomes" id="UP000199379"/>
    </source>
</evidence>